<dbReference type="STRING" id="1461694.ATO9_14955"/>
<feature type="transmembrane region" description="Helical" evidence="6">
    <location>
        <begin position="135"/>
        <end position="153"/>
    </location>
</feature>
<dbReference type="GO" id="GO:0016020">
    <property type="term" value="C:membrane"/>
    <property type="evidence" value="ECO:0007669"/>
    <property type="project" value="UniProtKB-SubCell"/>
</dbReference>
<feature type="transmembrane region" description="Helical" evidence="6">
    <location>
        <begin position="20"/>
        <end position="39"/>
    </location>
</feature>
<feature type="transmembrane region" description="Helical" evidence="6">
    <location>
        <begin position="159"/>
        <end position="177"/>
    </location>
</feature>
<evidence type="ECO:0000256" key="2">
    <source>
        <dbReference type="ARBA" id="ARBA00009853"/>
    </source>
</evidence>
<dbReference type="PANTHER" id="PTHR22911:SF6">
    <property type="entry name" value="SOLUTE CARRIER FAMILY 35 MEMBER G1"/>
    <property type="match status" value="1"/>
</dbReference>
<feature type="transmembrane region" description="Helical" evidence="6">
    <location>
        <begin position="219"/>
        <end position="240"/>
    </location>
</feature>
<dbReference type="Pfam" id="PF00892">
    <property type="entry name" value="EamA"/>
    <property type="match status" value="2"/>
</dbReference>
<evidence type="ECO:0000256" key="1">
    <source>
        <dbReference type="ARBA" id="ARBA00004141"/>
    </source>
</evidence>
<comment type="caution">
    <text evidence="8">The sequence shown here is derived from an EMBL/GenBank/DDBJ whole genome shotgun (WGS) entry which is preliminary data.</text>
</comment>
<dbReference type="InterPro" id="IPR000620">
    <property type="entry name" value="EamA_dom"/>
</dbReference>
<keyword evidence="5 6" id="KW-0472">Membrane</keyword>
<evidence type="ECO:0000313" key="8">
    <source>
        <dbReference type="EMBL" id="KGM47897.1"/>
    </source>
</evidence>
<reference evidence="8 9" key="1">
    <citation type="journal article" date="2015" name="Antonie Van Leeuwenhoek">
        <title>Pseudooceanicola atlanticus gen. nov. sp. nov., isolated from surface seawater of the Atlantic Ocean and reclassification of Oceanicola batsensis, Oceanicola marinus, Oceanicola nitratireducens, Oceanicola nanhaiensis, Oceanicola antarcticus and Oceanicola flagellatus, as Pseudooceanicola batsensis comb. nov., Pseudooceanicola marinus comb. nov., Pseudooceanicola nitratireducens comb. nov., Pseudooceanicola nanhaiensis comb. nov., Pseudooceanicola antarcticus comb. nov., and Pseudooceanicola flagellatus comb. nov.</title>
        <authorList>
            <person name="Lai Q."/>
            <person name="Li G."/>
            <person name="Liu X."/>
            <person name="Du Y."/>
            <person name="Sun F."/>
            <person name="Shao Z."/>
        </authorList>
    </citation>
    <scope>NUCLEOTIDE SEQUENCE [LARGE SCALE GENOMIC DNA]</scope>
    <source>
        <strain evidence="8 9">22II-s11g</strain>
    </source>
</reference>
<dbReference type="AlphaFoldDB" id="A0A0A0EFE6"/>
<evidence type="ECO:0000256" key="3">
    <source>
        <dbReference type="ARBA" id="ARBA00022692"/>
    </source>
</evidence>
<feature type="transmembrane region" description="Helical" evidence="6">
    <location>
        <begin position="51"/>
        <end position="73"/>
    </location>
</feature>
<dbReference type="OrthoDB" id="9810329at2"/>
<evidence type="ECO:0000313" key="9">
    <source>
        <dbReference type="Proteomes" id="UP000030004"/>
    </source>
</evidence>
<evidence type="ECO:0000256" key="4">
    <source>
        <dbReference type="ARBA" id="ARBA00022989"/>
    </source>
</evidence>
<feature type="transmembrane region" description="Helical" evidence="6">
    <location>
        <begin position="93"/>
        <end position="126"/>
    </location>
</feature>
<feature type="domain" description="EamA" evidence="7">
    <location>
        <begin position="18"/>
        <end position="149"/>
    </location>
</feature>
<keyword evidence="4 6" id="KW-1133">Transmembrane helix</keyword>
<organism evidence="8 9">
    <name type="scientific">Pseudooceanicola atlanticus</name>
    <dbReference type="NCBI Taxonomy" id="1461694"/>
    <lineage>
        <taxon>Bacteria</taxon>
        <taxon>Pseudomonadati</taxon>
        <taxon>Pseudomonadota</taxon>
        <taxon>Alphaproteobacteria</taxon>
        <taxon>Rhodobacterales</taxon>
        <taxon>Paracoccaceae</taxon>
        <taxon>Pseudooceanicola</taxon>
    </lineage>
</organism>
<feature type="transmembrane region" description="Helical" evidence="6">
    <location>
        <begin position="273"/>
        <end position="290"/>
    </location>
</feature>
<comment type="similarity">
    <text evidence="2">Belongs to the drug/metabolite transporter (DMT) superfamily. 10 TMS drug/metabolite exporter (DME) (TC 2.A.7.3) family.</text>
</comment>
<keyword evidence="3 6" id="KW-0812">Transmembrane</keyword>
<evidence type="ECO:0000256" key="5">
    <source>
        <dbReference type="ARBA" id="ARBA00023136"/>
    </source>
</evidence>
<evidence type="ECO:0000259" key="7">
    <source>
        <dbReference type="Pfam" id="PF00892"/>
    </source>
</evidence>
<dbReference type="EMBL" id="AQQX01000006">
    <property type="protein sequence ID" value="KGM47897.1"/>
    <property type="molecule type" value="Genomic_DNA"/>
</dbReference>
<feature type="transmembrane region" description="Helical" evidence="6">
    <location>
        <begin position="189"/>
        <end position="207"/>
    </location>
</feature>
<comment type="subcellular location">
    <subcellularLocation>
        <location evidence="1">Membrane</location>
        <topology evidence="1">Multi-pass membrane protein</topology>
    </subcellularLocation>
</comment>
<protein>
    <submittedName>
        <fullName evidence="8">Multidrug DMT transporter permease</fullName>
    </submittedName>
</protein>
<dbReference type="Proteomes" id="UP000030004">
    <property type="component" value="Unassembled WGS sequence"/>
</dbReference>
<proteinExistence type="inferred from homology"/>
<dbReference type="InterPro" id="IPR037185">
    <property type="entry name" value="EmrE-like"/>
</dbReference>
<sequence>MTNPALPDLPTPAPTLRAAMWMAGAIMSFLSMAVAGRALASELDTFEIMTYRSLTGVIIMFVVITLTGKWHRITTHRLGLHVLRNVAHFTGQNLWFFAITMIPLAQVFALEFTSPIWVLVLSPIFLAEKMTRRRALAALIGFSGILLITRPGAQTLSPGLIAAALCAICFAGTIISTKRLTRDVPTICILFWLTVMQAVLGLVTGGLDMDFAVPSLELLPWAVLVGLAGLFAHFCVTTALSIAPATLVAPMDFVRLPSAAILGLLVYNEALDPFVLIGAAIIFGANYANIRGEQRA</sequence>
<accession>A0A0A0EFE6</accession>
<dbReference type="eggNOG" id="COG0697">
    <property type="taxonomic scope" value="Bacteria"/>
</dbReference>
<evidence type="ECO:0000256" key="6">
    <source>
        <dbReference type="SAM" id="Phobius"/>
    </source>
</evidence>
<name>A0A0A0EFE6_9RHOB</name>
<feature type="domain" description="EamA" evidence="7">
    <location>
        <begin position="158"/>
        <end position="285"/>
    </location>
</feature>
<gene>
    <name evidence="8" type="ORF">ATO9_14955</name>
</gene>
<keyword evidence="9" id="KW-1185">Reference proteome</keyword>
<dbReference type="PANTHER" id="PTHR22911">
    <property type="entry name" value="ACYL-MALONYL CONDENSING ENZYME-RELATED"/>
    <property type="match status" value="1"/>
</dbReference>
<dbReference type="SUPFAM" id="SSF103481">
    <property type="entry name" value="Multidrug resistance efflux transporter EmrE"/>
    <property type="match status" value="2"/>
</dbReference>
<dbReference type="RefSeq" id="WP_043750686.1">
    <property type="nucleotide sequence ID" value="NZ_AQQX01000006.1"/>
</dbReference>